<dbReference type="GO" id="GO:0005975">
    <property type="term" value="P:carbohydrate metabolic process"/>
    <property type="evidence" value="ECO:0007669"/>
    <property type="project" value="InterPro"/>
</dbReference>
<accession>A0A917P8N4</accession>
<evidence type="ECO:0000313" key="8">
    <source>
        <dbReference type="EMBL" id="GGJ66607.1"/>
    </source>
</evidence>
<dbReference type="SUPFAM" id="SSF48208">
    <property type="entry name" value="Six-hairpin glycosidases"/>
    <property type="match status" value="1"/>
</dbReference>
<evidence type="ECO:0000256" key="3">
    <source>
        <dbReference type="ARBA" id="ARBA00022801"/>
    </source>
</evidence>
<dbReference type="EMBL" id="BMOE01000002">
    <property type="protein sequence ID" value="GGJ66607.1"/>
    <property type="molecule type" value="Genomic_DNA"/>
</dbReference>
<feature type="domain" description="Bacterial alpha-L-rhamnosidase N-terminal" evidence="5">
    <location>
        <begin position="152"/>
        <end position="319"/>
    </location>
</feature>
<keyword evidence="3" id="KW-0378">Hydrolase</keyword>
<evidence type="ECO:0000256" key="1">
    <source>
        <dbReference type="ARBA" id="ARBA00001445"/>
    </source>
</evidence>
<dbReference type="RefSeq" id="WP_188961027.1">
    <property type="nucleotide sequence ID" value="NZ_BMOE01000002.1"/>
</dbReference>
<proteinExistence type="predicted"/>
<comment type="catalytic activity">
    <reaction evidence="1">
        <text>Hydrolysis of terminal non-reducing alpha-L-rhamnose residues in alpha-L-rhamnosides.</text>
        <dbReference type="EC" id="3.2.1.40"/>
    </reaction>
</comment>
<dbReference type="PANTHER" id="PTHR33307:SF6">
    <property type="entry name" value="ALPHA-RHAMNOSIDASE (EUROFUNG)-RELATED"/>
    <property type="match status" value="1"/>
</dbReference>
<dbReference type="InterPro" id="IPR035398">
    <property type="entry name" value="Bac_rhamnosid_C"/>
</dbReference>
<evidence type="ECO:0000259" key="7">
    <source>
        <dbReference type="Pfam" id="PF17390"/>
    </source>
</evidence>
<dbReference type="Gene3D" id="2.60.40.10">
    <property type="entry name" value="Immunoglobulins"/>
    <property type="match status" value="1"/>
</dbReference>
<evidence type="ECO:0000256" key="2">
    <source>
        <dbReference type="ARBA" id="ARBA00012652"/>
    </source>
</evidence>
<dbReference type="AlphaFoldDB" id="A0A917P8N4"/>
<dbReference type="Pfam" id="PF17390">
    <property type="entry name" value="Bac_rhamnosid_C"/>
    <property type="match status" value="1"/>
</dbReference>
<gene>
    <name evidence="8" type="ORF">GCM10008939_08430</name>
</gene>
<evidence type="ECO:0000259" key="6">
    <source>
        <dbReference type="Pfam" id="PF17389"/>
    </source>
</evidence>
<dbReference type="Proteomes" id="UP000635726">
    <property type="component" value="Unassembled WGS sequence"/>
</dbReference>
<evidence type="ECO:0000259" key="5">
    <source>
        <dbReference type="Pfam" id="PF08531"/>
    </source>
</evidence>
<dbReference type="Pfam" id="PF17389">
    <property type="entry name" value="Bac_rhamnosid6H"/>
    <property type="match status" value="1"/>
</dbReference>
<dbReference type="Gene3D" id="1.50.10.10">
    <property type="match status" value="1"/>
</dbReference>
<feature type="domain" description="Alpha-L-rhamnosidase C-terminal" evidence="7">
    <location>
        <begin position="779"/>
        <end position="851"/>
    </location>
</feature>
<dbReference type="PANTHER" id="PTHR33307">
    <property type="entry name" value="ALPHA-RHAMNOSIDASE (EUROFUNG)"/>
    <property type="match status" value="1"/>
</dbReference>
<dbReference type="Pfam" id="PF08531">
    <property type="entry name" value="Bac_rhamnosid_N"/>
    <property type="match status" value="1"/>
</dbReference>
<dbReference type="Pfam" id="PF25788">
    <property type="entry name" value="Ig_Rha78A_N"/>
    <property type="match status" value="1"/>
</dbReference>
<keyword evidence="9" id="KW-1185">Reference proteome</keyword>
<dbReference type="InterPro" id="IPR035396">
    <property type="entry name" value="Bac_rhamnosid6H"/>
</dbReference>
<dbReference type="InterPro" id="IPR008902">
    <property type="entry name" value="Rhamnosid_concanavalin"/>
</dbReference>
<evidence type="ECO:0000259" key="4">
    <source>
        <dbReference type="Pfam" id="PF05592"/>
    </source>
</evidence>
<dbReference type="Pfam" id="PF05592">
    <property type="entry name" value="Bac_rhamnosid"/>
    <property type="match status" value="1"/>
</dbReference>
<feature type="domain" description="Alpha-L-rhamnosidase six-hairpin glycosidase" evidence="6">
    <location>
        <begin position="432"/>
        <end position="777"/>
    </location>
</feature>
<dbReference type="InterPro" id="IPR016007">
    <property type="entry name" value="Alpha_rhamnosid"/>
</dbReference>
<dbReference type="PIRSF" id="PIRSF010631">
    <property type="entry name" value="A-rhamnsds"/>
    <property type="match status" value="1"/>
</dbReference>
<comment type="caution">
    <text evidence="8">The sequence shown here is derived from an EMBL/GenBank/DDBJ whole genome shotgun (WGS) entry which is preliminary data.</text>
</comment>
<reference evidence="8" key="2">
    <citation type="submission" date="2020-09" db="EMBL/GenBank/DDBJ databases">
        <authorList>
            <person name="Sun Q."/>
            <person name="Ohkuma M."/>
        </authorList>
    </citation>
    <scope>NUCLEOTIDE SEQUENCE</scope>
    <source>
        <strain evidence="8">JCM 14371</strain>
    </source>
</reference>
<name>A0A917P8N4_9DEIO</name>
<dbReference type="Gene3D" id="2.60.120.260">
    <property type="entry name" value="Galactose-binding domain-like"/>
    <property type="match status" value="2"/>
</dbReference>
<dbReference type="Gene3D" id="2.60.420.10">
    <property type="entry name" value="Maltose phosphorylase, domain 3"/>
    <property type="match status" value="1"/>
</dbReference>
<evidence type="ECO:0000313" key="9">
    <source>
        <dbReference type="Proteomes" id="UP000635726"/>
    </source>
</evidence>
<organism evidence="8 9">
    <name type="scientific">Deinococcus aquiradiocola</name>
    <dbReference type="NCBI Taxonomy" id="393059"/>
    <lineage>
        <taxon>Bacteria</taxon>
        <taxon>Thermotogati</taxon>
        <taxon>Deinococcota</taxon>
        <taxon>Deinococci</taxon>
        <taxon>Deinococcales</taxon>
        <taxon>Deinococcaceae</taxon>
        <taxon>Deinococcus</taxon>
    </lineage>
</organism>
<protein>
    <recommendedName>
        <fullName evidence="2">alpha-L-rhamnosidase</fullName>
        <ecNumber evidence="2">3.2.1.40</ecNumber>
    </recommendedName>
</protein>
<dbReference type="PROSITE" id="PS50007">
    <property type="entry name" value="PIPLC_X_DOMAIN"/>
    <property type="match status" value="1"/>
</dbReference>
<dbReference type="GO" id="GO:0030596">
    <property type="term" value="F:alpha-L-rhamnosidase activity"/>
    <property type="evidence" value="ECO:0007669"/>
    <property type="project" value="UniProtKB-EC"/>
</dbReference>
<feature type="domain" description="Alpha-L-rhamnosidase concanavalin-like" evidence="4">
    <location>
        <begin position="330"/>
        <end position="427"/>
    </location>
</feature>
<dbReference type="InterPro" id="IPR013783">
    <property type="entry name" value="Ig-like_fold"/>
</dbReference>
<sequence>MTFLPTPPPRAVHLHAEHHQDALGIGEPSPRLSWRTETDAPNWMQAAFQLQSLGVDGQVLEETPRVQSAGSVLVAWPFTPLTSREQRRLRVRVWGRDGSASAWSEPLSVEAGLQTPADWQARFVTPDWDEDLTRPQPAPLLRTTFTVRPGLRSARLYVTALGVYEARLNGSRVGDHWLAPGWTSYRHRLRYQTFDVTAQLTTGENALGAMLGDGWYRGRLGFGGGRRNLYGERLALLAQLELRYDDGTLERVVTDERWRASTGAVRASDLYDGETCDARLEQPGWDTPRFEDRHWTGVRAVHHDLGTLVAPDGPPVRRIQTLAPVSVHTSPSGRTLVDFGQNLVGWVRLRVNGEAGQTVTLRHAEVLEHGELGTRPLRFAECTDRYTLKDGENVWEPRFTFHGFRYVQVDGWPGPFDPASLEAVVVHSDLERRGWFESSEPLVDRLHENIVWGMRGNFLDLPTDCPQRDERLGWTGDIGVFAPTATFLYDTAGFLRSWLADLAADQLPDGGVPCVVPQVLETPIVAAVWGDAATFVPWALYERYGDRDILAAQFSSMQRWVDYVAGRAGKSLLWTQDFQFGDWLDPAAPPDNAAAGRTQPGVVATAYFARSAELLGRAADVLGRPEARETYLNLARDVRAAFNGEYVTPSGQIISDSATAYALGLTFGLLGTDGQRHKAGERLKVLLRENGDHISTGFVGTPLICDALCAVGAVQEAYLLLTQEECPSWLYPVTMGATTVWERWDSMLPDGSLNPGEMTSFNHYALGAVADWLHRSVAGLAPAEPGYRRLEIRPLPGGTFTRARARHITPYGEAVSGWFIEHGELVLEVVVPPNTSARVTLPTTGEVFEVGAGTHTWRRPQAPAAAPTPVTLDSTYDELRVQPQVYRAVLEVVEAHSAEHVQAFRRAFQSAAGTMTLRGALFGVPLRDALAHALQTRLNEHPAARVLLGEHR</sequence>
<dbReference type="InterPro" id="IPR013737">
    <property type="entry name" value="Bac_rhamnosid_N"/>
</dbReference>
<dbReference type="InterPro" id="IPR008928">
    <property type="entry name" value="6-hairpin_glycosidase_sf"/>
</dbReference>
<dbReference type="EC" id="3.2.1.40" evidence="2"/>
<reference evidence="8" key="1">
    <citation type="journal article" date="2014" name="Int. J. Syst. Evol. Microbiol.">
        <title>Complete genome sequence of Corynebacterium casei LMG S-19264T (=DSM 44701T), isolated from a smear-ripened cheese.</title>
        <authorList>
            <consortium name="US DOE Joint Genome Institute (JGI-PGF)"/>
            <person name="Walter F."/>
            <person name="Albersmeier A."/>
            <person name="Kalinowski J."/>
            <person name="Ruckert C."/>
        </authorList>
    </citation>
    <scope>NUCLEOTIDE SEQUENCE</scope>
    <source>
        <strain evidence="8">JCM 14371</strain>
    </source>
</reference>
<dbReference type="InterPro" id="IPR012341">
    <property type="entry name" value="6hp_glycosidase-like_sf"/>
</dbReference>